<feature type="transmembrane region" description="Helical" evidence="6">
    <location>
        <begin position="191"/>
        <end position="209"/>
    </location>
</feature>
<keyword evidence="4 6" id="KW-1133">Transmembrane helix</keyword>
<protein>
    <submittedName>
        <fullName evidence="7">Amino acid permease</fullName>
    </submittedName>
</protein>
<evidence type="ECO:0000256" key="4">
    <source>
        <dbReference type="ARBA" id="ARBA00022989"/>
    </source>
</evidence>
<proteinExistence type="predicted"/>
<dbReference type="RefSeq" id="WP_109967552.1">
    <property type="nucleotide sequence ID" value="NZ_CP176093.1"/>
</dbReference>
<dbReference type="InterPro" id="IPR050367">
    <property type="entry name" value="APC_superfamily"/>
</dbReference>
<feature type="transmembrane region" description="Helical" evidence="6">
    <location>
        <begin position="230"/>
        <end position="254"/>
    </location>
</feature>
<feature type="transmembrane region" description="Helical" evidence="6">
    <location>
        <begin position="21"/>
        <end position="39"/>
    </location>
</feature>
<keyword evidence="2" id="KW-1003">Cell membrane</keyword>
<dbReference type="PANTHER" id="PTHR42770:SF13">
    <property type="entry name" value="L-METHIONINE_BRANCHED-CHAIN AMINO ACID EXPORTER YJEH"/>
    <property type="match status" value="1"/>
</dbReference>
<comment type="subcellular location">
    <subcellularLocation>
        <location evidence="1">Cell membrane</location>
        <topology evidence="1">Multi-pass membrane protein</topology>
    </subcellularLocation>
</comment>
<feature type="transmembrane region" description="Helical" evidence="6">
    <location>
        <begin position="388"/>
        <end position="417"/>
    </location>
</feature>
<evidence type="ECO:0000256" key="3">
    <source>
        <dbReference type="ARBA" id="ARBA00022692"/>
    </source>
</evidence>
<dbReference type="PIRSF" id="PIRSF006060">
    <property type="entry name" value="AA_transporter"/>
    <property type="match status" value="1"/>
</dbReference>
<comment type="caution">
    <text evidence="7">The sequence shown here is derived from an EMBL/GenBank/DDBJ whole genome shotgun (WGS) entry which is preliminary data.</text>
</comment>
<feature type="transmembrane region" description="Helical" evidence="6">
    <location>
        <begin position="356"/>
        <end position="376"/>
    </location>
</feature>
<feature type="transmembrane region" description="Helical" evidence="6">
    <location>
        <begin position="274"/>
        <end position="301"/>
    </location>
</feature>
<dbReference type="InterPro" id="IPR002293">
    <property type="entry name" value="AA/rel_permease1"/>
</dbReference>
<evidence type="ECO:0000313" key="7">
    <source>
        <dbReference type="EMBL" id="PWR74273.1"/>
    </source>
</evidence>
<dbReference type="Pfam" id="PF13520">
    <property type="entry name" value="AA_permease_2"/>
    <property type="match status" value="1"/>
</dbReference>
<keyword evidence="5 6" id="KW-0472">Membrane</keyword>
<dbReference type="AlphaFoldDB" id="A0A2V2NG29"/>
<organism evidence="7 8">
    <name type="scientific">Methanospirillum lacunae</name>
    <dbReference type="NCBI Taxonomy" id="668570"/>
    <lineage>
        <taxon>Archaea</taxon>
        <taxon>Methanobacteriati</taxon>
        <taxon>Methanobacteriota</taxon>
        <taxon>Stenosarchaea group</taxon>
        <taxon>Methanomicrobia</taxon>
        <taxon>Methanomicrobiales</taxon>
        <taxon>Methanospirillaceae</taxon>
        <taxon>Methanospirillum</taxon>
    </lineage>
</organism>
<feature type="transmembrane region" description="Helical" evidence="6">
    <location>
        <begin position="130"/>
        <end position="149"/>
    </location>
</feature>
<dbReference type="PANTHER" id="PTHR42770">
    <property type="entry name" value="AMINO ACID TRANSPORTER-RELATED"/>
    <property type="match status" value="1"/>
</dbReference>
<keyword evidence="3 6" id="KW-0812">Transmembrane</keyword>
<sequence>MNSQPYTQTSLPKTASLNLKQIIALYIGSVLGSGILLLPGLTAELAGPASLLAWLIMSLLAIPMALTMGFLSIKLPNAGGVSYFVSRAYNPAIGSLVGYYFLLSAIMAVPVIALTGAGYTCNAFGLGDTARIPVTICILTIGLISNYLGMKLTGQIQLAVVVATIGILVGAVLGSIHSINLTNLTPFLPHGWMSVGHSATLIFWCFLGWEAISHVTEEFENPRRDVLKGTIIASVLISILYLATVAAVIGTHSYGPGISEVSLIHLIGIAAGQYGMYIAGFITLFITIAPSIAYIGAASRLAYTLSQSGSAPRALSRISPRFLTPVGGLYLLIACFACILLVYSTGIVSLATLIQIPNATFILTYLGGSAAGLILLKDNRLGLIVSGISFLLTGVILLFVGWAIIWPVLVTVLWWIYRKITILDLQNFYKNRI</sequence>
<evidence type="ECO:0000256" key="1">
    <source>
        <dbReference type="ARBA" id="ARBA00004651"/>
    </source>
</evidence>
<feature type="transmembrane region" description="Helical" evidence="6">
    <location>
        <begin position="96"/>
        <end position="118"/>
    </location>
</feature>
<feature type="transmembrane region" description="Helical" evidence="6">
    <location>
        <begin position="322"/>
        <end position="344"/>
    </location>
</feature>
<dbReference type="GeneID" id="97549655"/>
<keyword evidence="8" id="KW-1185">Reference proteome</keyword>
<evidence type="ECO:0000313" key="8">
    <source>
        <dbReference type="Proteomes" id="UP000245657"/>
    </source>
</evidence>
<dbReference type="GO" id="GO:0005886">
    <property type="term" value="C:plasma membrane"/>
    <property type="evidence" value="ECO:0007669"/>
    <property type="project" value="UniProtKB-SubCell"/>
</dbReference>
<dbReference type="Gene3D" id="1.20.1740.10">
    <property type="entry name" value="Amino acid/polyamine transporter I"/>
    <property type="match status" value="1"/>
</dbReference>
<evidence type="ECO:0000256" key="6">
    <source>
        <dbReference type="SAM" id="Phobius"/>
    </source>
</evidence>
<name>A0A2V2NG29_9EURY</name>
<feature type="transmembrane region" description="Helical" evidence="6">
    <location>
        <begin position="156"/>
        <end position="179"/>
    </location>
</feature>
<dbReference type="GO" id="GO:0022857">
    <property type="term" value="F:transmembrane transporter activity"/>
    <property type="evidence" value="ECO:0007669"/>
    <property type="project" value="InterPro"/>
</dbReference>
<gene>
    <name evidence="7" type="ORF">DK846_03770</name>
</gene>
<dbReference type="OrthoDB" id="43026at2157"/>
<feature type="transmembrane region" description="Helical" evidence="6">
    <location>
        <begin position="51"/>
        <end position="75"/>
    </location>
</feature>
<evidence type="ECO:0000256" key="5">
    <source>
        <dbReference type="ARBA" id="ARBA00023136"/>
    </source>
</evidence>
<accession>A0A2V2NG29</accession>
<evidence type="ECO:0000256" key="2">
    <source>
        <dbReference type="ARBA" id="ARBA00022475"/>
    </source>
</evidence>
<dbReference type="EMBL" id="QGMY01000002">
    <property type="protein sequence ID" value="PWR74273.1"/>
    <property type="molecule type" value="Genomic_DNA"/>
</dbReference>
<reference evidence="7 8" key="1">
    <citation type="submission" date="2018-05" db="EMBL/GenBank/DDBJ databases">
        <title>Draft genome of Methanospirillum lacunae Ki8-1.</title>
        <authorList>
            <person name="Dueholm M.S."/>
            <person name="Nielsen P.H."/>
            <person name="Bakmann L.F."/>
            <person name="Otzen D.E."/>
        </authorList>
    </citation>
    <scope>NUCLEOTIDE SEQUENCE [LARGE SCALE GENOMIC DNA]</scope>
    <source>
        <strain evidence="7 8">Ki8-1</strain>
    </source>
</reference>
<dbReference type="Proteomes" id="UP000245657">
    <property type="component" value="Unassembled WGS sequence"/>
</dbReference>